<dbReference type="Proteomes" id="UP001233999">
    <property type="component" value="Unassembled WGS sequence"/>
</dbReference>
<name>A0AAD8ACZ4_DIPPU</name>
<feature type="transmembrane region" description="Helical" evidence="1">
    <location>
        <begin position="51"/>
        <end position="75"/>
    </location>
</feature>
<gene>
    <name evidence="2" type="ORF">L9F63_012264</name>
</gene>
<evidence type="ECO:0000313" key="2">
    <source>
        <dbReference type="EMBL" id="KAJ9596722.1"/>
    </source>
</evidence>
<keyword evidence="1" id="KW-1133">Transmembrane helix</keyword>
<reference evidence="2" key="2">
    <citation type="submission" date="2023-05" db="EMBL/GenBank/DDBJ databases">
        <authorList>
            <person name="Fouks B."/>
        </authorList>
    </citation>
    <scope>NUCLEOTIDE SEQUENCE</scope>
    <source>
        <strain evidence="2">Stay&amp;Tobe</strain>
        <tissue evidence="2">Testes</tissue>
    </source>
</reference>
<evidence type="ECO:0000313" key="3">
    <source>
        <dbReference type="Proteomes" id="UP001233999"/>
    </source>
</evidence>
<organism evidence="2 3">
    <name type="scientific">Diploptera punctata</name>
    <name type="common">Pacific beetle cockroach</name>
    <dbReference type="NCBI Taxonomy" id="6984"/>
    <lineage>
        <taxon>Eukaryota</taxon>
        <taxon>Metazoa</taxon>
        <taxon>Ecdysozoa</taxon>
        <taxon>Arthropoda</taxon>
        <taxon>Hexapoda</taxon>
        <taxon>Insecta</taxon>
        <taxon>Pterygota</taxon>
        <taxon>Neoptera</taxon>
        <taxon>Polyneoptera</taxon>
        <taxon>Dictyoptera</taxon>
        <taxon>Blattodea</taxon>
        <taxon>Blaberoidea</taxon>
        <taxon>Blaberidae</taxon>
        <taxon>Diplopterinae</taxon>
        <taxon>Diploptera</taxon>
    </lineage>
</organism>
<accession>A0AAD8ACZ4</accession>
<dbReference type="EMBL" id="JASPKZ010001968">
    <property type="protein sequence ID" value="KAJ9596722.1"/>
    <property type="molecule type" value="Genomic_DNA"/>
</dbReference>
<protein>
    <submittedName>
        <fullName evidence="2">Uncharacterized protein</fullName>
    </submittedName>
</protein>
<keyword evidence="1" id="KW-0812">Transmembrane</keyword>
<feature type="non-terminal residue" evidence="2">
    <location>
        <position position="101"/>
    </location>
</feature>
<sequence length="101" mass="11960">VIATLFLAPNWTYSSQLKNVGTKSLFSKIRASEASKSTEHPLLKTLLNRYMFQYLSGHSLFLYGKPHMIVFFFYFEKMAENRNRTILQILWTDYRLPQPTY</sequence>
<feature type="non-terminal residue" evidence="2">
    <location>
        <position position="1"/>
    </location>
</feature>
<comment type="caution">
    <text evidence="2">The sequence shown here is derived from an EMBL/GenBank/DDBJ whole genome shotgun (WGS) entry which is preliminary data.</text>
</comment>
<proteinExistence type="predicted"/>
<dbReference type="AlphaFoldDB" id="A0AAD8ACZ4"/>
<reference evidence="2" key="1">
    <citation type="journal article" date="2023" name="IScience">
        <title>Live-bearing cockroach genome reveals convergent evolutionary mechanisms linked to viviparity in insects and beyond.</title>
        <authorList>
            <person name="Fouks B."/>
            <person name="Harrison M.C."/>
            <person name="Mikhailova A.A."/>
            <person name="Marchal E."/>
            <person name="English S."/>
            <person name="Carruthers M."/>
            <person name="Jennings E.C."/>
            <person name="Chiamaka E.L."/>
            <person name="Frigard R.A."/>
            <person name="Pippel M."/>
            <person name="Attardo G.M."/>
            <person name="Benoit J.B."/>
            <person name="Bornberg-Bauer E."/>
            <person name="Tobe S.S."/>
        </authorList>
    </citation>
    <scope>NUCLEOTIDE SEQUENCE</scope>
    <source>
        <strain evidence="2">Stay&amp;Tobe</strain>
    </source>
</reference>
<keyword evidence="3" id="KW-1185">Reference proteome</keyword>
<keyword evidence="1" id="KW-0472">Membrane</keyword>
<evidence type="ECO:0000256" key="1">
    <source>
        <dbReference type="SAM" id="Phobius"/>
    </source>
</evidence>